<evidence type="ECO:0000313" key="2">
    <source>
        <dbReference type="Proteomes" id="UP000287651"/>
    </source>
</evidence>
<name>A0A426XPT9_ENSVE</name>
<dbReference type="AlphaFoldDB" id="A0A426XPT9"/>
<sequence length="136" mass="14796">MRRLPLVCKAVDCVACAAHGGAARNCHLLLVVDPLAHDHYCMSWPLDATSTTRGYGQPLVADSRASVARCDYLRKRLSARPGPLAAWPSLMLCAHTLFSAMLPQADPVVHSEIATSAQRSSKIDHNLDYSQANDRT</sequence>
<dbReference type="EMBL" id="AMZH03018513">
    <property type="protein sequence ID" value="RRT41517.1"/>
    <property type="molecule type" value="Genomic_DNA"/>
</dbReference>
<proteinExistence type="predicted"/>
<reference evidence="1 2" key="1">
    <citation type="journal article" date="2014" name="Agronomy (Basel)">
        <title>A Draft Genome Sequence for Ensete ventricosum, the Drought-Tolerant Tree Against Hunger.</title>
        <authorList>
            <person name="Harrison J."/>
            <person name="Moore K.A."/>
            <person name="Paszkiewicz K."/>
            <person name="Jones T."/>
            <person name="Grant M."/>
            <person name="Ambacheew D."/>
            <person name="Muzemil S."/>
            <person name="Studholme D.J."/>
        </authorList>
    </citation>
    <scope>NUCLEOTIDE SEQUENCE [LARGE SCALE GENOMIC DNA]</scope>
</reference>
<organism evidence="1 2">
    <name type="scientific">Ensete ventricosum</name>
    <name type="common">Abyssinian banana</name>
    <name type="synonym">Musa ensete</name>
    <dbReference type="NCBI Taxonomy" id="4639"/>
    <lineage>
        <taxon>Eukaryota</taxon>
        <taxon>Viridiplantae</taxon>
        <taxon>Streptophyta</taxon>
        <taxon>Embryophyta</taxon>
        <taxon>Tracheophyta</taxon>
        <taxon>Spermatophyta</taxon>
        <taxon>Magnoliopsida</taxon>
        <taxon>Liliopsida</taxon>
        <taxon>Zingiberales</taxon>
        <taxon>Musaceae</taxon>
        <taxon>Ensete</taxon>
    </lineage>
</organism>
<gene>
    <name evidence="1" type="ORF">B296_00037573</name>
</gene>
<accession>A0A426XPT9</accession>
<comment type="caution">
    <text evidence="1">The sequence shown here is derived from an EMBL/GenBank/DDBJ whole genome shotgun (WGS) entry which is preliminary data.</text>
</comment>
<dbReference type="Proteomes" id="UP000287651">
    <property type="component" value="Unassembled WGS sequence"/>
</dbReference>
<protein>
    <submittedName>
        <fullName evidence="1">Uncharacterized protein</fullName>
    </submittedName>
</protein>
<evidence type="ECO:0000313" key="1">
    <source>
        <dbReference type="EMBL" id="RRT41517.1"/>
    </source>
</evidence>